<dbReference type="GO" id="GO:0016301">
    <property type="term" value="F:kinase activity"/>
    <property type="evidence" value="ECO:0007669"/>
    <property type="project" value="UniProtKB-KW"/>
</dbReference>
<dbReference type="EC" id="2.7.1.175" evidence="4"/>
<evidence type="ECO:0000259" key="16">
    <source>
        <dbReference type="Pfam" id="PF18085"/>
    </source>
</evidence>
<evidence type="ECO:0000256" key="6">
    <source>
        <dbReference type="ARBA" id="ARBA00022600"/>
    </source>
</evidence>
<evidence type="ECO:0000313" key="17">
    <source>
        <dbReference type="EMBL" id="PIB77217.1"/>
    </source>
</evidence>
<name>A0A2G5PFY4_9MYCO</name>
<keyword evidence="8" id="KW-0547">Nucleotide-binding</keyword>
<evidence type="ECO:0000256" key="7">
    <source>
        <dbReference type="ARBA" id="ARBA00022679"/>
    </source>
</evidence>
<protein>
    <recommendedName>
        <fullName evidence="5">Maltokinase</fullName>
        <ecNumber evidence="4">2.7.1.175</ecNumber>
    </recommendedName>
    <alternativeName>
        <fullName evidence="13">Maltose-1-phosphate synthase</fullName>
    </alternativeName>
</protein>
<keyword evidence="12" id="KW-0119">Carbohydrate metabolism</keyword>
<evidence type="ECO:0000256" key="2">
    <source>
        <dbReference type="ARBA" id="ARBA00006219"/>
    </source>
</evidence>
<dbReference type="InterPro" id="IPR011009">
    <property type="entry name" value="Kinase-like_dom_sf"/>
</dbReference>
<organism evidence="17 18">
    <name type="scientific">Mycolicibacterium brumae</name>
    <dbReference type="NCBI Taxonomy" id="85968"/>
    <lineage>
        <taxon>Bacteria</taxon>
        <taxon>Bacillati</taxon>
        <taxon>Actinomycetota</taxon>
        <taxon>Actinomycetes</taxon>
        <taxon>Mycobacteriales</taxon>
        <taxon>Mycobacteriaceae</taxon>
        <taxon>Mycolicibacterium</taxon>
    </lineage>
</organism>
<dbReference type="UniPathway" id="UPA00164"/>
<comment type="pathway">
    <text evidence="1">Glycan biosynthesis; glycogen biosynthesis.</text>
</comment>
<keyword evidence="10" id="KW-0067">ATP-binding</keyword>
<keyword evidence="18" id="KW-1185">Reference proteome</keyword>
<evidence type="ECO:0000256" key="9">
    <source>
        <dbReference type="ARBA" id="ARBA00022777"/>
    </source>
</evidence>
<evidence type="ECO:0000256" key="12">
    <source>
        <dbReference type="ARBA" id="ARBA00023277"/>
    </source>
</evidence>
<evidence type="ECO:0000256" key="5">
    <source>
        <dbReference type="ARBA" id="ARBA00013882"/>
    </source>
</evidence>
<dbReference type="EMBL" id="PDCN02000002">
    <property type="protein sequence ID" value="PIB77217.1"/>
    <property type="molecule type" value="Genomic_DNA"/>
</dbReference>
<accession>A0A2G5PFY4</accession>
<evidence type="ECO:0000256" key="13">
    <source>
        <dbReference type="ARBA" id="ARBA00031251"/>
    </source>
</evidence>
<keyword evidence="11" id="KW-0320">Glycogen biosynthesis</keyword>
<evidence type="ECO:0000256" key="3">
    <source>
        <dbReference type="ARBA" id="ARBA00011245"/>
    </source>
</evidence>
<dbReference type="GO" id="GO:0005978">
    <property type="term" value="P:glycogen biosynthetic process"/>
    <property type="evidence" value="ECO:0007669"/>
    <property type="project" value="UniProtKB-UniPathway"/>
</dbReference>
<evidence type="ECO:0000313" key="18">
    <source>
        <dbReference type="Proteomes" id="UP000230551"/>
    </source>
</evidence>
<dbReference type="Proteomes" id="UP000230551">
    <property type="component" value="Unassembled WGS sequence"/>
</dbReference>
<evidence type="ECO:0000259" key="15">
    <source>
        <dbReference type="Pfam" id="PF01636"/>
    </source>
</evidence>
<dbReference type="OrthoDB" id="3787729at2"/>
<dbReference type="AlphaFoldDB" id="A0A2G5PFY4"/>
<dbReference type="RefSeq" id="WP_090587832.1">
    <property type="nucleotide sequence ID" value="NZ_CP104302.1"/>
</dbReference>
<reference evidence="17 18" key="1">
    <citation type="journal article" date="2017" name="Infect. Genet. Evol.">
        <title>The new phylogeny of the genus Mycobacterium: The old and the news.</title>
        <authorList>
            <person name="Tortoli E."/>
            <person name="Fedrizzi T."/>
            <person name="Meehan C.J."/>
            <person name="Trovato A."/>
            <person name="Grottola A."/>
            <person name="Giacobazzi E."/>
            <person name="Serpini G.F."/>
            <person name="Tagliazucchi S."/>
            <person name="Fabio A."/>
            <person name="Bettua C."/>
            <person name="Bertorelli R."/>
            <person name="Frascaro F."/>
            <person name="De Sanctis V."/>
            <person name="Pecorari M."/>
            <person name="Jousson O."/>
            <person name="Segata N."/>
            <person name="Cirillo D.M."/>
        </authorList>
    </citation>
    <scope>NUCLEOTIDE SEQUENCE [LARGE SCALE GENOMIC DNA]</scope>
    <source>
        <strain evidence="17 18">CIP1034565</strain>
    </source>
</reference>
<dbReference type="SUPFAM" id="SSF56112">
    <property type="entry name" value="Protein kinase-like (PK-like)"/>
    <property type="match status" value="1"/>
</dbReference>
<evidence type="ECO:0000256" key="1">
    <source>
        <dbReference type="ARBA" id="ARBA00004964"/>
    </source>
</evidence>
<comment type="catalytic activity">
    <reaction evidence="14">
        <text>D-maltose + ATP = alpha-maltose 1-phosphate + ADP + H(+)</text>
        <dbReference type="Rhea" id="RHEA:31915"/>
        <dbReference type="ChEBI" id="CHEBI:15378"/>
        <dbReference type="ChEBI" id="CHEBI:17306"/>
        <dbReference type="ChEBI" id="CHEBI:30616"/>
        <dbReference type="ChEBI" id="CHEBI:63576"/>
        <dbReference type="ChEBI" id="CHEBI:456216"/>
        <dbReference type="EC" id="2.7.1.175"/>
    </reaction>
</comment>
<dbReference type="Pfam" id="PF01636">
    <property type="entry name" value="APH"/>
    <property type="match status" value="1"/>
</dbReference>
<dbReference type="Gene3D" id="3.90.1200.10">
    <property type="match status" value="1"/>
</dbReference>
<evidence type="ECO:0000256" key="4">
    <source>
        <dbReference type="ARBA" id="ARBA00011962"/>
    </source>
</evidence>
<dbReference type="InterPro" id="IPR002575">
    <property type="entry name" value="Aminoglycoside_PTrfase"/>
</dbReference>
<dbReference type="STRING" id="85968.GCA_900073015_01364"/>
<comment type="caution">
    <text evidence="17">The sequence shown here is derived from an EMBL/GenBank/DDBJ whole genome shotgun (WGS) entry which is preliminary data.</text>
</comment>
<keyword evidence="9 17" id="KW-0418">Kinase</keyword>
<dbReference type="GO" id="GO:0005524">
    <property type="term" value="F:ATP binding"/>
    <property type="evidence" value="ECO:0007669"/>
    <property type="project" value="UniProtKB-KW"/>
</dbReference>
<feature type="domain" description="Aminoglycoside phosphotransferase" evidence="15">
    <location>
        <begin position="236"/>
        <end position="324"/>
    </location>
</feature>
<evidence type="ECO:0000256" key="10">
    <source>
        <dbReference type="ARBA" id="ARBA00022840"/>
    </source>
</evidence>
<comment type="subunit">
    <text evidence="3">Monomer.</text>
</comment>
<dbReference type="InterPro" id="IPR040999">
    <property type="entry name" value="Mak_N_cap"/>
</dbReference>
<comment type="similarity">
    <text evidence="2">Belongs to the aminoglycoside phosphotransferase family.</text>
</comment>
<evidence type="ECO:0000256" key="8">
    <source>
        <dbReference type="ARBA" id="ARBA00022741"/>
    </source>
</evidence>
<proteinExistence type="inferred from homology"/>
<dbReference type="Pfam" id="PF18085">
    <property type="entry name" value="Mak_N_cap"/>
    <property type="match status" value="1"/>
</dbReference>
<keyword evidence="6" id="KW-0321">Glycogen metabolism</keyword>
<sequence length="443" mass="48567">MSLPFAQWLPQRRWYAGRGRELVRAEAAVVTPLADGLDLMLVDAQYADGGGERYQVIVCWDREPIPEYAEIATIGEDERGRTGYDALYDQASCATLLELFSTGFVRGRVQFSLEPGATVDPSAPARVTGAEQSNTSVIYHQHAILKVFRRVSPGVNPDVELNRVLGRANSPNAARLLGAYDTEWDGQPCPLGMLTEFAANSSEGWAMATASSRDLYAEGDLYAEEVGGDFAAESHRLGHAVAAVHQILARELGGAAAEFPAELLSERMRAVTSQTPALAEFAEAAQRRIAALAGAPISVQRVHGDLHLGQVLRTPRDWIIIDFEGEPGTPLSVRRQPDSALRDVAGMLRSYEYAAYQPILGQGGDPRDKQLAARAREWVIRNRDAFCAGYAEVGELDPRDHAEVLAGYELDKAVYECGYEARHRPNWLPIPLRAVARLTQRDD</sequence>
<gene>
    <name evidence="17" type="ORF">CQY22_002945</name>
</gene>
<keyword evidence="7" id="KW-0808">Transferase</keyword>
<evidence type="ECO:0000256" key="14">
    <source>
        <dbReference type="ARBA" id="ARBA00049067"/>
    </source>
</evidence>
<evidence type="ECO:0000256" key="11">
    <source>
        <dbReference type="ARBA" id="ARBA00023056"/>
    </source>
</evidence>
<feature type="domain" description="Maltokinase N-terminal cap" evidence="16">
    <location>
        <begin position="8"/>
        <end position="89"/>
    </location>
</feature>